<dbReference type="EMBL" id="JBHUCO010000013">
    <property type="protein sequence ID" value="MFD1518491.1"/>
    <property type="molecule type" value="Genomic_DNA"/>
</dbReference>
<name>A0ABW4ES55_9PSEU</name>
<organism evidence="3 4">
    <name type="scientific">Pseudonocardia yunnanensis</name>
    <dbReference type="NCBI Taxonomy" id="58107"/>
    <lineage>
        <taxon>Bacteria</taxon>
        <taxon>Bacillati</taxon>
        <taxon>Actinomycetota</taxon>
        <taxon>Actinomycetes</taxon>
        <taxon>Pseudonocardiales</taxon>
        <taxon>Pseudonocardiaceae</taxon>
        <taxon>Pseudonocardia</taxon>
    </lineage>
</organism>
<dbReference type="GO" id="GO:0016787">
    <property type="term" value="F:hydrolase activity"/>
    <property type="evidence" value="ECO:0007669"/>
    <property type="project" value="UniProtKB-KW"/>
</dbReference>
<dbReference type="PANTHER" id="PTHR43798:SF31">
    <property type="entry name" value="AB HYDROLASE SUPERFAMILY PROTEIN YCLE"/>
    <property type="match status" value="1"/>
</dbReference>
<dbReference type="PRINTS" id="PR00111">
    <property type="entry name" value="ABHYDROLASE"/>
</dbReference>
<dbReference type="Gene3D" id="3.40.50.1820">
    <property type="entry name" value="alpha/beta hydrolase"/>
    <property type="match status" value="1"/>
</dbReference>
<keyword evidence="1 3" id="KW-0378">Hydrolase</keyword>
<evidence type="ECO:0000313" key="3">
    <source>
        <dbReference type="EMBL" id="MFD1518491.1"/>
    </source>
</evidence>
<reference evidence="4" key="1">
    <citation type="journal article" date="2019" name="Int. J. Syst. Evol. Microbiol.">
        <title>The Global Catalogue of Microorganisms (GCM) 10K type strain sequencing project: providing services to taxonomists for standard genome sequencing and annotation.</title>
        <authorList>
            <consortium name="The Broad Institute Genomics Platform"/>
            <consortium name="The Broad Institute Genome Sequencing Center for Infectious Disease"/>
            <person name="Wu L."/>
            <person name="Ma J."/>
        </authorList>
    </citation>
    <scope>NUCLEOTIDE SEQUENCE [LARGE SCALE GENOMIC DNA]</scope>
    <source>
        <strain evidence="4">CCM 7043</strain>
    </source>
</reference>
<evidence type="ECO:0000259" key="2">
    <source>
        <dbReference type="Pfam" id="PF00561"/>
    </source>
</evidence>
<protein>
    <submittedName>
        <fullName evidence="3">Alpha/beta fold hydrolase</fullName>
    </submittedName>
</protein>
<dbReference type="InterPro" id="IPR029058">
    <property type="entry name" value="AB_hydrolase_fold"/>
</dbReference>
<dbReference type="Proteomes" id="UP001597114">
    <property type="component" value="Unassembled WGS sequence"/>
</dbReference>
<comment type="caution">
    <text evidence="3">The sequence shown here is derived from an EMBL/GenBank/DDBJ whole genome shotgun (WGS) entry which is preliminary data.</text>
</comment>
<proteinExistence type="predicted"/>
<accession>A0ABW4ES55</accession>
<keyword evidence="4" id="KW-1185">Reference proteome</keyword>
<dbReference type="RefSeq" id="WP_344729699.1">
    <property type="nucleotide sequence ID" value="NZ_BAAAUS010000063.1"/>
</dbReference>
<feature type="domain" description="AB hydrolase-1" evidence="2">
    <location>
        <begin position="36"/>
        <end position="262"/>
    </location>
</feature>
<evidence type="ECO:0000256" key="1">
    <source>
        <dbReference type="ARBA" id="ARBA00022801"/>
    </source>
</evidence>
<dbReference type="Pfam" id="PF00561">
    <property type="entry name" value="Abhydrolase_1"/>
    <property type="match status" value="1"/>
</dbReference>
<dbReference type="InterPro" id="IPR050266">
    <property type="entry name" value="AB_hydrolase_sf"/>
</dbReference>
<dbReference type="SUPFAM" id="SSF53474">
    <property type="entry name" value="alpha/beta-Hydrolases"/>
    <property type="match status" value="1"/>
</dbReference>
<sequence>MVDHALAPSAAFDMSPDSVDGPVGPIAYRRTGRGHPLVLLHSLALDSRMWGPYAARLAPHFDVIAADARGHGGSGWDGRSFDMADLAADLAALLDGLGLASAHVLGMSMGGSVAIEFAGTHQARVDRLVLADTTAWYGETAVEAWTERAERAVALTRRRQVPFQVDRWFTEGFLRTHHDEVRRIAGIFVETDSGAHAEASLALGRLDARHLLAGITAPTLSVTGEEDYATPVEMGRAIAEGVADGRHRTLAGLRHLSLVERPDLAGLVRAHLEDAEPAEPDPVGTCCLAGTAGHAAVVA</sequence>
<dbReference type="PANTHER" id="PTHR43798">
    <property type="entry name" value="MONOACYLGLYCEROL LIPASE"/>
    <property type="match status" value="1"/>
</dbReference>
<dbReference type="InterPro" id="IPR000073">
    <property type="entry name" value="AB_hydrolase_1"/>
</dbReference>
<evidence type="ECO:0000313" key="4">
    <source>
        <dbReference type="Proteomes" id="UP001597114"/>
    </source>
</evidence>
<gene>
    <name evidence="3" type="ORF">ACFSJD_13410</name>
</gene>